<comment type="subcellular location">
    <subcellularLocation>
        <location evidence="5">Cytoplasm</location>
    </subcellularLocation>
</comment>
<dbReference type="eggNOG" id="COG0237">
    <property type="taxonomic scope" value="Bacteria"/>
</dbReference>
<keyword evidence="5" id="KW-0963">Cytoplasm</keyword>
<dbReference type="HAMAP" id="MF_00376">
    <property type="entry name" value="Dephospho_CoA_kinase"/>
    <property type="match status" value="1"/>
</dbReference>
<dbReference type="PROSITE" id="PS51219">
    <property type="entry name" value="DPCK"/>
    <property type="match status" value="1"/>
</dbReference>
<reference evidence="7 8" key="1">
    <citation type="submission" date="2009-10" db="EMBL/GenBank/DDBJ databases">
        <title>Complete sequence of Halothiobacillus neapolitanus c2.</title>
        <authorList>
            <consortium name="US DOE Joint Genome Institute"/>
            <person name="Lucas S."/>
            <person name="Copeland A."/>
            <person name="Lapidus A."/>
            <person name="Glavina del Rio T."/>
            <person name="Tice H."/>
            <person name="Bruce D."/>
            <person name="Goodwin L."/>
            <person name="Pitluck S."/>
            <person name="Davenport K."/>
            <person name="Brettin T."/>
            <person name="Detter J.C."/>
            <person name="Han C."/>
            <person name="Tapia R."/>
            <person name="Larimer F."/>
            <person name="Land M."/>
            <person name="Hauser L."/>
            <person name="Kyrpides N."/>
            <person name="Mikhailova N."/>
            <person name="Kerfeld C."/>
            <person name="Cannon G."/>
            <person name="Heinhort S."/>
        </authorList>
    </citation>
    <scope>NUCLEOTIDE SEQUENCE [LARGE SCALE GENOMIC DNA]</scope>
    <source>
        <strain evidence="8">ATCC 23641 / c2</strain>
    </source>
</reference>
<dbReference type="NCBIfam" id="TIGR00152">
    <property type="entry name" value="dephospho-CoA kinase"/>
    <property type="match status" value="1"/>
</dbReference>
<sequence length="209" mass="23197">MALFVGLTGGIASGKSTVARLLSARNIPVIDTDLISRELVEPGQPCLNELCQHFGPEILNEDGHLNRKTLREKIFTDSSARAVLETILHPQIRRIAKERAEQSATQAPYVLVVVPLLADPKVQPHYQWLDYVVGVRATPAIQKARLLERPGIDPPLADQMISAQSSDRERDAIVNEWIVNTGDLTTLARQVDQCHHKLLMLTAERTSSE</sequence>
<dbReference type="Proteomes" id="UP000009102">
    <property type="component" value="Chromosome"/>
</dbReference>
<comment type="similarity">
    <text evidence="1 5">Belongs to the CoaE family.</text>
</comment>
<dbReference type="InterPro" id="IPR027417">
    <property type="entry name" value="P-loop_NTPase"/>
</dbReference>
<dbReference type="InterPro" id="IPR001977">
    <property type="entry name" value="Depp_CoAkinase"/>
</dbReference>
<dbReference type="Gene3D" id="3.40.50.300">
    <property type="entry name" value="P-loop containing nucleotide triphosphate hydrolases"/>
    <property type="match status" value="1"/>
</dbReference>
<comment type="catalytic activity">
    <reaction evidence="5">
        <text>3'-dephospho-CoA + ATP = ADP + CoA + H(+)</text>
        <dbReference type="Rhea" id="RHEA:18245"/>
        <dbReference type="ChEBI" id="CHEBI:15378"/>
        <dbReference type="ChEBI" id="CHEBI:30616"/>
        <dbReference type="ChEBI" id="CHEBI:57287"/>
        <dbReference type="ChEBI" id="CHEBI:57328"/>
        <dbReference type="ChEBI" id="CHEBI:456216"/>
        <dbReference type="EC" id="2.7.1.24"/>
    </reaction>
</comment>
<evidence type="ECO:0000256" key="1">
    <source>
        <dbReference type="ARBA" id="ARBA00009018"/>
    </source>
</evidence>
<evidence type="ECO:0000256" key="4">
    <source>
        <dbReference type="ARBA" id="ARBA00022993"/>
    </source>
</evidence>
<evidence type="ECO:0000313" key="8">
    <source>
        <dbReference type="Proteomes" id="UP000009102"/>
    </source>
</evidence>
<name>D0L139_HALNC</name>
<gene>
    <name evidence="5" type="primary">coaE</name>
    <name evidence="7" type="ordered locus">Hneap_1582</name>
</gene>
<dbReference type="PANTHER" id="PTHR10695">
    <property type="entry name" value="DEPHOSPHO-COA KINASE-RELATED"/>
    <property type="match status" value="1"/>
</dbReference>
<proteinExistence type="inferred from homology"/>
<keyword evidence="5 7" id="KW-0418">Kinase</keyword>
<dbReference type="GO" id="GO:0005737">
    <property type="term" value="C:cytoplasm"/>
    <property type="evidence" value="ECO:0007669"/>
    <property type="project" value="UniProtKB-SubCell"/>
</dbReference>
<accession>D0L139</accession>
<comment type="function">
    <text evidence="5">Catalyzes the phosphorylation of the 3'-hydroxyl group of dephosphocoenzyme A to form coenzyme A.</text>
</comment>
<comment type="pathway">
    <text evidence="5">Cofactor biosynthesis; coenzyme A biosynthesis; CoA from (R)-pantothenate: step 5/5.</text>
</comment>
<protein>
    <recommendedName>
        <fullName evidence="5 6">Dephospho-CoA kinase</fullName>
        <ecNumber evidence="5 6">2.7.1.24</ecNumber>
    </recommendedName>
    <alternativeName>
        <fullName evidence="5">Dephosphocoenzyme A kinase</fullName>
    </alternativeName>
</protein>
<dbReference type="EMBL" id="CP001801">
    <property type="protein sequence ID" value="ACX96412.1"/>
    <property type="molecule type" value="Genomic_DNA"/>
</dbReference>
<evidence type="ECO:0000256" key="2">
    <source>
        <dbReference type="ARBA" id="ARBA00022741"/>
    </source>
</evidence>
<evidence type="ECO:0000256" key="6">
    <source>
        <dbReference type="NCBIfam" id="TIGR00152"/>
    </source>
</evidence>
<dbReference type="EC" id="2.7.1.24" evidence="5 6"/>
<dbReference type="HOGENOM" id="CLU_057180_0_0_6"/>
<dbReference type="UniPathway" id="UPA00241">
    <property type="reaction ID" value="UER00356"/>
</dbReference>
<dbReference type="AlphaFoldDB" id="D0L139"/>
<evidence type="ECO:0000256" key="3">
    <source>
        <dbReference type="ARBA" id="ARBA00022840"/>
    </source>
</evidence>
<dbReference type="KEGG" id="hna:Hneap_1582"/>
<keyword evidence="5 7" id="KW-0808">Transferase</keyword>
<dbReference type="STRING" id="555778.Hneap_1582"/>
<keyword evidence="3 5" id="KW-0067">ATP-binding</keyword>
<dbReference type="GO" id="GO:0015937">
    <property type="term" value="P:coenzyme A biosynthetic process"/>
    <property type="evidence" value="ECO:0007669"/>
    <property type="project" value="UniProtKB-UniRule"/>
</dbReference>
<dbReference type="PANTHER" id="PTHR10695:SF46">
    <property type="entry name" value="BIFUNCTIONAL COENZYME A SYNTHASE-RELATED"/>
    <property type="match status" value="1"/>
</dbReference>
<evidence type="ECO:0000313" key="7">
    <source>
        <dbReference type="EMBL" id="ACX96412.1"/>
    </source>
</evidence>
<dbReference type="GO" id="GO:0005524">
    <property type="term" value="F:ATP binding"/>
    <property type="evidence" value="ECO:0007669"/>
    <property type="project" value="UniProtKB-UniRule"/>
</dbReference>
<dbReference type="OrthoDB" id="9812943at2"/>
<dbReference type="SUPFAM" id="SSF52540">
    <property type="entry name" value="P-loop containing nucleoside triphosphate hydrolases"/>
    <property type="match status" value="1"/>
</dbReference>
<keyword evidence="8" id="KW-1185">Reference proteome</keyword>
<organism evidence="7 8">
    <name type="scientific">Halothiobacillus neapolitanus (strain ATCC 23641 / DSM 15147 / CIP 104769 / NCIMB 8539 / c2)</name>
    <name type="common">Thiobacillus neapolitanus</name>
    <dbReference type="NCBI Taxonomy" id="555778"/>
    <lineage>
        <taxon>Bacteria</taxon>
        <taxon>Pseudomonadati</taxon>
        <taxon>Pseudomonadota</taxon>
        <taxon>Gammaproteobacteria</taxon>
        <taxon>Chromatiales</taxon>
        <taxon>Halothiobacillaceae</taxon>
        <taxon>Halothiobacillus</taxon>
    </lineage>
</organism>
<dbReference type="RefSeq" id="WP_012824446.1">
    <property type="nucleotide sequence ID" value="NC_013422.1"/>
</dbReference>
<keyword evidence="2 5" id="KW-0547">Nucleotide-binding</keyword>
<dbReference type="GO" id="GO:0004140">
    <property type="term" value="F:dephospho-CoA kinase activity"/>
    <property type="evidence" value="ECO:0007669"/>
    <property type="project" value="UniProtKB-UniRule"/>
</dbReference>
<dbReference type="Pfam" id="PF01121">
    <property type="entry name" value="CoaE"/>
    <property type="match status" value="1"/>
</dbReference>
<feature type="binding site" evidence="5">
    <location>
        <begin position="12"/>
        <end position="17"/>
    </location>
    <ligand>
        <name>ATP</name>
        <dbReference type="ChEBI" id="CHEBI:30616"/>
    </ligand>
</feature>
<evidence type="ECO:0000256" key="5">
    <source>
        <dbReference type="HAMAP-Rule" id="MF_00376"/>
    </source>
</evidence>
<keyword evidence="4 5" id="KW-0173">Coenzyme A biosynthesis</keyword>
<dbReference type="CDD" id="cd02022">
    <property type="entry name" value="DPCK"/>
    <property type="match status" value="1"/>
</dbReference>